<proteinExistence type="predicted"/>
<dbReference type="Ensembl" id="ENSCVAT00000025781.1">
    <property type="protein sequence ID" value="ENSCVAP00000031167.1"/>
    <property type="gene ID" value="ENSCVAG00000020245.1"/>
</dbReference>
<accession>A0A3Q2EFS3</accession>
<sequence length="202" mass="23240">MELVLSFLKSTDMIVGLSFTFLCLLSVRQAAPLACTDLLEPLDHLDPPQMLGRWALVAGTFNDSALLEFFKRRDSSSIYFSNVSATSNISYSVGVRMDGKCYHATYRVTLDGGTLNFDTQDRFNLTLTFMQTSCPDCVVVRFDKDSKEVERLWLFSRRREVEMEQLEEFRAQAECMKICIFEDCFYYWATIVFSINPKDSLI</sequence>
<dbReference type="PANTHER" id="PTHR11967">
    <property type="entry name" value="ALPHA-1-ACID GLYCOPROTEIN"/>
    <property type="match status" value="1"/>
</dbReference>
<dbReference type="SUPFAM" id="SSF50814">
    <property type="entry name" value="Lipocalins"/>
    <property type="match status" value="1"/>
</dbReference>
<dbReference type="AlphaFoldDB" id="A0A3Q2EFS3"/>
<dbReference type="PANTHER" id="PTHR11967:SF2">
    <property type="entry name" value="ALPHA-1-ACID GLYCOPROTEIN 1"/>
    <property type="match status" value="1"/>
</dbReference>
<evidence type="ECO:0000313" key="6">
    <source>
        <dbReference type="Proteomes" id="UP000265020"/>
    </source>
</evidence>
<dbReference type="GO" id="GO:0005576">
    <property type="term" value="C:extracellular region"/>
    <property type="evidence" value="ECO:0007669"/>
    <property type="project" value="UniProtKB-SubCell"/>
</dbReference>
<evidence type="ECO:0000256" key="4">
    <source>
        <dbReference type="ARBA" id="ARBA00023180"/>
    </source>
</evidence>
<evidence type="ECO:0000256" key="2">
    <source>
        <dbReference type="ARBA" id="ARBA00022525"/>
    </source>
</evidence>
<evidence type="ECO:0000256" key="3">
    <source>
        <dbReference type="ARBA" id="ARBA00022729"/>
    </source>
</evidence>
<dbReference type="Pfam" id="PF11032">
    <property type="entry name" value="ApoM"/>
    <property type="match status" value="1"/>
</dbReference>
<organism evidence="5 6">
    <name type="scientific">Cyprinodon variegatus</name>
    <name type="common">Sheepshead minnow</name>
    <dbReference type="NCBI Taxonomy" id="28743"/>
    <lineage>
        <taxon>Eukaryota</taxon>
        <taxon>Metazoa</taxon>
        <taxon>Chordata</taxon>
        <taxon>Craniata</taxon>
        <taxon>Vertebrata</taxon>
        <taxon>Euteleostomi</taxon>
        <taxon>Actinopterygii</taxon>
        <taxon>Neopterygii</taxon>
        <taxon>Teleostei</taxon>
        <taxon>Neoteleostei</taxon>
        <taxon>Acanthomorphata</taxon>
        <taxon>Ovalentaria</taxon>
        <taxon>Atherinomorphae</taxon>
        <taxon>Cyprinodontiformes</taxon>
        <taxon>Cyprinodontidae</taxon>
        <taxon>Cyprinodon</taxon>
    </lineage>
</organism>
<keyword evidence="3" id="KW-0732">Signal</keyword>
<evidence type="ECO:0000313" key="5">
    <source>
        <dbReference type="Ensembl" id="ENSCVAP00000031167.1"/>
    </source>
</evidence>
<evidence type="ECO:0000256" key="1">
    <source>
        <dbReference type="ARBA" id="ARBA00004613"/>
    </source>
</evidence>
<dbReference type="OMA" id="GGECHHK"/>
<keyword evidence="2" id="KW-0964">Secreted</keyword>
<protein>
    <submittedName>
        <fullName evidence="5">Uncharacterized protein</fullName>
    </submittedName>
</protein>
<keyword evidence="4" id="KW-0325">Glycoprotein</keyword>
<dbReference type="InterPro" id="IPR022734">
    <property type="entry name" value="ApoM"/>
</dbReference>
<comment type="subcellular location">
    <subcellularLocation>
        <location evidence="1">Secreted</location>
    </subcellularLocation>
</comment>
<name>A0A3Q2EFS3_CYPVA</name>
<dbReference type="Gene3D" id="2.40.128.20">
    <property type="match status" value="1"/>
</dbReference>
<dbReference type="GeneTree" id="ENSGT00940000166223"/>
<dbReference type="Proteomes" id="UP000265020">
    <property type="component" value="Unassembled WGS sequence"/>
</dbReference>
<dbReference type="InterPro" id="IPR012674">
    <property type="entry name" value="Calycin"/>
</dbReference>
<keyword evidence="6" id="KW-1185">Reference proteome</keyword>
<reference evidence="5" key="2">
    <citation type="submission" date="2025-09" db="UniProtKB">
        <authorList>
            <consortium name="Ensembl"/>
        </authorList>
    </citation>
    <scope>IDENTIFICATION</scope>
</reference>
<reference evidence="5" key="1">
    <citation type="submission" date="2025-08" db="UniProtKB">
        <authorList>
            <consortium name="Ensembl"/>
        </authorList>
    </citation>
    <scope>IDENTIFICATION</scope>
</reference>